<organism evidence="6 7">
    <name type="scientific">Campylobacter canadensis</name>
    <dbReference type="NCBI Taxonomy" id="449520"/>
    <lineage>
        <taxon>Bacteria</taxon>
        <taxon>Pseudomonadati</taxon>
        <taxon>Campylobacterota</taxon>
        <taxon>Epsilonproteobacteria</taxon>
        <taxon>Campylobacterales</taxon>
        <taxon>Campylobacteraceae</taxon>
        <taxon>Campylobacter</taxon>
    </lineage>
</organism>
<reference evidence="6 7" key="1">
    <citation type="submission" date="2020-07" db="EMBL/GenBank/DDBJ databases">
        <title>Transfer of Campylobacter canadensis to the novel genus Avispirillum gen. nov., that also includes two novel species recovered from migratory waterfowl: Avispirillum anseris sp. nov. and Avispirillum brantae sp. nov.</title>
        <authorList>
            <person name="Miller W.G."/>
            <person name="Chapman M.H."/>
            <person name="Yee E."/>
            <person name="Inglis G.D."/>
        </authorList>
    </citation>
    <scope>NUCLEOTIDE SEQUENCE [LARGE SCALE GENOMIC DNA]</scope>
    <source>
        <strain evidence="6 7">L283</strain>
    </source>
</reference>
<dbReference type="Gene3D" id="3.50.50.60">
    <property type="entry name" value="FAD/NAD(P)-binding domain"/>
    <property type="match status" value="1"/>
</dbReference>
<comment type="cofactor">
    <cofactor evidence="1">
        <name>FAD</name>
        <dbReference type="ChEBI" id="CHEBI:57692"/>
    </cofactor>
</comment>
<dbReference type="Pfam" id="PF00890">
    <property type="entry name" value="FAD_binding_2"/>
    <property type="match status" value="1"/>
</dbReference>
<keyword evidence="2" id="KW-0285">Flavoprotein</keyword>
<evidence type="ECO:0000256" key="2">
    <source>
        <dbReference type="ARBA" id="ARBA00022630"/>
    </source>
</evidence>
<dbReference type="PANTHER" id="PTHR43400">
    <property type="entry name" value="FUMARATE REDUCTASE"/>
    <property type="match status" value="1"/>
</dbReference>
<proteinExistence type="predicted"/>
<evidence type="ECO:0000259" key="5">
    <source>
        <dbReference type="Pfam" id="PF00890"/>
    </source>
</evidence>
<dbReference type="Proteomes" id="UP000786183">
    <property type="component" value="Unassembled WGS sequence"/>
</dbReference>
<dbReference type="RefSeq" id="WP_224325512.1">
    <property type="nucleotide sequence ID" value="NZ_JACGBB010000020.1"/>
</dbReference>
<accession>A0ABS7WT39</accession>
<keyword evidence="3" id="KW-0274">FAD</keyword>
<dbReference type="PANTHER" id="PTHR43400:SF7">
    <property type="entry name" value="FAD-DEPENDENT OXIDOREDUCTASE 2 FAD BINDING DOMAIN-CONTAINING PROTEIN"/>
    <property type="match status" value="1"/>
</dbReference>
<feature type="domain" description="FAD-dependent oxidoreductase 2 FAD-binding" evidence="5">
    <location>
        <begin position="39"/>
        <end position="477"/>
    </location>
</feature>
<comment type="caution">
    <text evidence="6">The sequence shown here is derived from an EMBL/GenBank/DDBJ whole genome shotgun (WGS) entry which is preliminary data.</text>
</comment>
<protein>
    <submittedName>
        <fullName evidence="6">FAD-binding protein</fullName>
    </submittedName>
</protein>
<dbReference type="Gene3D" id="3.90.700.10">
    <property type="entry name" value="Succinate dehydrogenase/fumarate reductase flavoprotein, catalytic domain"/>
    <property type="match status" value="1"/>
</dbReference>
<dbReference type="InterPro" id="IPR003953">
    <property type="entry name" value="FAD-dep_OxRdtase_2_FAD-bd"/>
</dbReference>
<evidence type="ECO:0000313" key="6">
    <source>
        <dbReference type="EMBL" id="MBZ7987941.1"/>
    </source>
</evidence>
<sequence>MINRRNFLKTLTGTTIALPSILNANENLKKDIKFDEIADVIIVGSGVSAHICAAYLVKNKLDVLMIEKMDRIGGNSVLSQQDFAVLNSDLQIKAGIKDSEELFLNDLNKAGAGYNHLEHSLRIIRNSNEAYEFAKSCGVKYANKLKFLGGHSVARSVETIGGGGACIKALHEFFLANKGRFKNETKSDEIIQDENAKVIGISVRENYRFDRNLANDDRQNLSGVKKNYKARLAVVFATGGFSRDVEFRSIVNPRLRLAKSPSSLGQTAGALKQMLKIGAIATQLALSRFSFGIPTEDLIYGIMLDKNAKRFLNEDGDRQGLSNKILAHMQNLNTTSYPTIILDSTGFANSHDPNRMQSFIIAGKMKKFDTLDELANYFKLNKDELLKSMQIYEDGIKKNKDEFKKDLSKIKNSSMSKAPFYAMTAAPGLSYTPGGVWADTNMRVLHISNYEPIKGLYAIGEATGGVHGQARLTSCSIPDCMTSGIACAKDILKGI</sequence>
<keyword evidence="4" id="KW-0560">Oxidoreductase</keyword>
<dbReference type="SUPFAM" id="SSF51905">
    <property type="entry name" value="FAD/NAD(P)-binding domain"/>
    <property type="match status" value="1"/>
</dbReference>
<name>A0ABS7WT39_9BACT</name>
<gene>
    <name evidence="6" type="ORF">AVCANL283_07515</name>
</gene>
<dbReference type="EMBL" id="JACGBB010000020">
    <property type="protein sequence ID" value="MBZ7987941.1"/>
    <property type="molecule type" value="Genomic_DNA"/>
</dbReference>
<evidence type="ECO:0000256" key="4">
    <source>
        <dbReference type="ARBA" id="ARBA00023002"/>
    </source>
</evidence>
<dbReference type="InterPro" id="IPR050315">
    <property type="entry name" value="FAD-oxidoreductase_2"/>
</dbReference>
<evidence type="ECO:0000256" key="3">
    <source>
        <dbReference type="ARBA" id="ARBA00022827"/>
    </source>
</evidence>
<evidence type="ECO:0000256" key="1">
    <source>
        <dbReference type="ARBA" id="ARBA00001974"/>
    </source>
</evidence>
<dbReference type="SUPFAM" id="SSF56425">
    <property type="entry name" value="Succinate dehydrogenase/fumarate reductase flavoprotein, catalytic domain"/>
    <property type="match status" value="1"/>
</dbReference>
<keyword evidence="7" id="KW-1185">Reference proteome</keyword>
<dbReference type="InterPro" id="IPR027477">
    <property type="entry name" value="Succ_DH/fumarate_Rdtase_cat_sf"/>
</dbReference>
<evidence type="ECO:0000313" key="7">
    <source>
        <dbReference type="Proteomes" id="UP000786183"/>
    </source>
</evidence>
<dbReference type="InterPro" id="IPR036188">
    <property type="entry name" value="FAD/NAD-bd_sf"/>
</dbReference>